<name>A0A1M6B442_9CLOT</name>
<evidence type="ECO:0000313" key="1">
    <source>
        <dbReference type="EMBL" id="SHI43514.1"/>
    </source>
</evidence>
<proteinExistence type="predicted"/>
<reference evidence="1 2" key="1">
    <citation type="submission" date="2016-11" db="EMBL/GenBank/DDBJ databases">
        <authorList>
            <person name="Jaros S."/>
            <person name="Januszkiewicz K."/>
            <person name="Wedrychowicz H."/>
        </authorList>
    </citation>
    <scope>NUCLEOTIDE SEQUENCE [LARGE SCALE GENOMIC DNA]</scope>
    <source>
        <strain evidence="1 2">DSM 21864</strain>
    </source>
</reference>
<gene>
    <name evidence="1" type="ORF">SAMN05444401_0624</name>
</gene>
<evidence type="ECO:0000313" key="2">
    <source>
        <dbReference type="Proteomes" id="UP000184080"/>
    </source>
</evidence>
<dbReference type="OrthoDB" id="47603at2"/>
<accession>A0A1M6B442</accession>
<keyword evidence="2" id="KW-1185">Reference proteome</keyword>
<dbReference type="Proteomes" id="UP000184080">
    <property type="component" value="Unassembled WGS sequence"/>
</dbReference>
<dbReference type="EMBL" id="FQZO01000001">
    <property type="protein sequence ID" value="SHI43514.1"/>
    <property type="molecule type" value="Genomic_DNA"/>
</dbReference>
<protein>
    <submittedName>
        <fullName evidence="1">Uncharacterized protein</fullName>
    </submittedName>
</protein>
<dbReference type="InterPro" id="IPR038690">
    <property type="entry name" value="NusG_2_sf"/>
</dbReference>
<dbReference type="STRING" id="1121298.SAMN05444401_0624"/>
<dbReference type="AlphaFoldDB" id="A0A1M6B442"/>
<sequence>MKKMDVIIIAVLLAISFIPEIVFGIRGGRSLNNTYAEITISGKHYKTVPLSSHKGEDSFVIKDKFGKNTVIVRDNSIAIVDADCPDKVCIQPGFISKPGDSIVCLPHQLMIEIKGKAEDEDQLDKVSH</sequence>
<dbReference type="Gene3D" id="2.60.320.10">
    <property type="entry name" value="N-utilization substance G protein NusG, insert domain"/>
    <property type="match status" value="1"/>
</dbReference>
<dbReference type="CDD" id="cd09911">
    <property type="entry name" value="Lin0431_like"/>
    <property type="match status" value="1"/>
</dbReference>
<organism evidence="1 2">
    <name type="scientific">Clostridium amylolyticum</name>
    <dbReference type="NCBI Taxonomy" id="1121298"/>
    <lineage>
        <taxon>Bacteria</taxon>
        <taxon>Bacillati</taxon>
        <taxon>Bacillota</taxon>
        <taxon>Clostridia</taxon>
        <taxon>Eubacteriales</taxon>
        <taxon>Clostridiaceae</taxon>
        <taxon>Clostridium</taxon>
    </lineage>
</organism>
<dbReference type="RefSeq" id="WP_073003741.1">
    <property type="nucleotide sequence ID" value="NZ_FQZO01000001.1"/>
</dbReference>
<dbReference type="Pfam" id="PF07009">
    <property type="entry name" value="NusG_II"/>
    <property type="match status" value="1"/>
</dbReference>